<dbReference type="OrthoDB" id="848102at2"/>
<dbReference type="STRING" id="1227077.SAMN04515668_4208"/>
<dbReference type="RefSeq" id="WP_143080318.1">
    <property type="nucleotide sequence ID" value="NZ_FOXS01000007.1"/>
</dbReference>
<protein>
    <submittedName>
        <fullName evidence="1">Uncharacterized protein</fullName>
    </submittedName>
</protein>
<sequence>MKALYKIIPSAFLAGALFFVSCDKQREAVAPSTSALSQDGKAAQTLSAPILSFVSVTGSSITLSVCGGSELGAPAGFSVQWMLKSEFDATGWPASSDVVESSSFCKASFSGVPGASGYNIKGMACAYVTIGDVMFDQVGASSPCEDVALKCSKEYVFRAFAHNVPQGAAKSNWSIDAVGITANCSEVGTCTYTQGFWKTHGPVPKGNNAYVWPASVKADGLSLGGTPYDALRLLTLFNTKPAGNGFISLAHQLIAAKLNVANGADASSVAANIAAADALIAKAVNGYLAPGATSELTTLLDNYNSGKPGAGPGHCPDKSFADNGSN</sequence>
<dbReference type="AlphaFoldDB" id="A0A1I6B674"/>
<dbReference type="EMBL" id="FOXS01000007">
    <property type="protein sequence ID" value="SFQ76409.1"/>
    <property type="molecule type" value="Genomic_DNA"/>
</dbReference>
<proteinExistence type="predicted"/>
<organism evidence="1 2">
    <name type="scientific">Hymenobacter arizonensis</name>
    <name type="common">Siccationidurans arizonensis</name>
    <dbReference type="NCBI Taxonomy" id="1227077"/>
    <lineage>
        <taxon>Bacteria</taxon>
        <taxon>Pseudomonadati</taxon>
        <taxon>Bacteroidota</taxon>
        <taxon>Cytophagia</taxon>
        <taxon>Cytophagales</taxon>
        <taxon>Hymenobacteraceae</taxon>
        <taxon>Hymenobacter</taxon>
    </lineage>
</organism>
<gene>
    <name evidence="1" type="ORF">SAMN04515668_4208</name>
</gene>
<evidence type="ECO:0000313" key="2">
    <source>
        <dbReference type="Proteomes" id="UP000199029"/>
    </source>
</evidence>
<name>A0A1I6B674_HYMAR</name>
<reference evidence="2" key="1">
    <citation type="submission" date="2016-10" db="EMBL/GenBank/DDBJ databases">
        <authorList>
            <person name="Varghese N."/>
            <person name="Submissions S."/>
        </authorList>
    </citation>
    <scope>NUCLEOTIDE SEQUENCE [LARGE SCALE GENOMIC DNA]</scope>
    <source>
        <strain evidence="2">OR362-8,ATCC BAA-1266,JCM 13504</strain>
    </source>
</reference>
<evidence type="ECO:0000313" key="1">
    <source>
        <dbReference type="EMBL" id="SFQ76409.1"/>
    </source>
</evidence>
<keyword evidence="2" id="KW-1185">Reference proteome</keyword>
<dbReference type="Proteomes" id="UP000199029">
    <property type="component" value="Unassembled WGS sequence"/>
</dbReference>
<accession>A0A1I6B674</accession>
<dbReference type="PROSITE" id="PS51257">
    <property type="entry name" value="PROKAR_LIPOPROTEIN"/>
    <property type="match status" value="1"/>
</dbReference>